<comment type="caution">
    <text evidence="2">The sequence shown here is derived from an EMBL/GenBank/DDBJ whole genome shotgun (WGS) entry which is preliminary data.</text>
</comment>
<dbReference type="Gene3D" id="3.40.50.2300">
    <property type="match status" value="1"/>
</dbReference>
<dbReference type="GO" id="GO:0000160">
    <property type="term" value="P:phosphorelay signal transduction system"/>
    <property type="evidence" value="ECO:0007669"/>
    <property type="project" value="InterPro"/>
</dbReference>
<dbReference type="InterPro" id="IPR011006">
    <property type="entry name" value="CheY-like_superfamily"/>
</dbReference>
<dbReference type="EMBL" id="BARS01003471">
    <property type="protein sequence ID" value="GAF83266.1"/>
    <property type="molecule type" value="Genomic_DNA"/>
</dbReference>
<dbReference type="SMART" id="SM00448">
    <property type="entry name" value="REC"/>
    <property type="match status" value="1"/>
</dbReference>
<evidence type="ECO:0000313" key="2">
    <source>
        <dbReference type="EMBL" id="GAF83266.1"/>
    </source>
</evidence>
<dbReference type="AlphaFoldDB" id="X0T7F1"/>
<reference evidence="2" key="1">
    <citation type="journal article" date="2014" name="Front. Microbiol.">
        <title>High frequency of phylogenetically diverse reductive dehalogenase-homologous genes in deep subseafloor sedimentary metagenomes.</title>
        <authorList>
            <person name="Kawai M."/>
            <person name="Futagami T."/>
            <person name="Toyoda A."/>
            <person name="Takaki Y."/>
            <person name="Nishi S."/>
            <person name="Hori S."/>
            <person name="Arai W."/>
            <person name="Tsubouchi T."/>
            <person name="Morono Y."/>
            <person name="Uchiyama I."/>
            <person name="Ito T."/>
            <person name="Fujiyama A."/>
            <person name="Inagaki F."/>
            <person name="Takami H."/>
        </authorList>
    </citation>
    <scope>NUCLEOTIDE SEQUENCE</scope>
    <source>
        <strain evidence="2">Expedition CK06-06</strain>
    </source>
</reference>
<protein>
    <recommendedName>
        <fullName evidence="1">Response regulatory domain-containing protein</fullName>
    </recommendedName>
</protein>
<dbReference type="Pfam" id="PF00072">
    <property type="entry name" value="Response_reg"/>
    <property type="match status" value="1"/>
</dbReference>
<organism evidence="2">
    <name type="scientific">marine sediment metagenome</name>
    <dbReference type="NCBI Taxonomy" id="412755"/>
    <lineage>
        <taxon>unclassified sequences</taxon>
        <taxon>metagenomes</taxon>
        <taxon>ecological metagenomes</taxon>
    </lineage>
</organism>
<evidence type="ECO:0000259" key="1">
    <source>
        <dbReference type="PROSITE" id="PS50110"/>
    </source>
</evidence>
<accession>X0T7F1</accession>
<dbReference type="PANTHER" id="PTHR44520">
    <property type="entry name" value="RESPONSE REGULATOR RCP1-RELATED"/>
    <property type="match status" value="1"/>
</dbReference>
<dbReference type="PANTHER" id="PTHR44520:SF1">
    <property type="entry name" value="TWO-COMPONENT SYSTEM REGULATORY PROTEIN"/>
    <property type="match status" value="1"/>
</dbReference>
<dbReference type="CDD" id="cd17557">
    <property type="entry name" value="REC_Rcp-like"/>
    <property type="match status" value="1"/>
</dbReference>
<sequence length="150" mass="17073">MEEKRAILLVEDNPDDVELTLRALKQYNVKNQIAVVRDGAEALDYLFATGAYSDRDTTTMPAVVILDLKLPKVDGLEVLQRIRADERTKLVPVVILTSSKEEQDMVNGYKLGANSYVRKPVDFTQFVEAARQLGLYWLVINEPPPRIRRK</sequence>
<dbReference type="PROSITE" id="PS50110">
    <property type="entry name" value="RESPONSE_REGULATORY"/>
    <property type="match status" value="1"/>
</dbReference>
<name>X0T7F1_9ZZZZ</name>
<dbReference type="SUPFAM" id="SSF52172">
    <property type="entry name" value="CheY-like"/>
    <property type="match status" value="1"/>
</dbReference>
<gene>
    <name evidence="2" type="ORF">S01H1_06733</name>
</gene>
<dbReference type="InterPro" id="IPR052893">
    <property type="entry name" value="TCS_response_regulator"/>
</dbReference>
<feature type="domain" description="Response regulatory" evidence="1">
    <location>
        <begin position="6"/>
        <end position="134"/>
    </location>
</feature>
<proteinExistence type="predicted"/>
<dbReference type="InterPro" id="IPR001789">
    <property type="entry name" value="Sig_transdc_resp-reg_receiver"/>
</dbReference>